<comment type="caution">
    <text evidence="2">The sequence shown here is derived from an EMBL/GenBank/DDBJ whole genome shotgun (WGS) entry which is preliminary data.</text>
</comment>
<evidence type="ECO:0000313" key="3">
    <source>
        <dbReference type="Proteomes" id="UP001597368"/>
    </source>
</evidence>
<evidence type="ECO:0008006" key="4">
    <source>
        <dbReference type="Google" id="ProtNLM"/>
    </source>
</evidence>
<keyword evidence="3" id="KW-1185">Reference proteome</keyword>
<evidence type="ECO:0000256" key="1">
    <source>
        <dbReference type="SAM" id="MobiDB-lite"/>
    </source>
</evidence>
<dbReference type="RefSeq" id="WP_379577046.1">
    <property type="nucleotide sequence ID" value="NZ_JBHUFV010000051.1"/>
</dbReference>
<dbReference type="Proteomes" id="UP001597368">
    <property type="component" value="Unassembled WGS sequence"/>
</dbReference>
<protein>
    <recommendedName>
        <fullName evidence="4">DUF5753 domain-containing protein</fullName>
    </recommendedName>
</protein>
<evidence type="ECO:0000313" key="2">
    <source>
        <dbReference type="EMBL" id="MFD1936609.1"/>
    </source>
</evidence>
<dbReference type="EMBL" id="JBHUFV010000051">
    <property type="protein sequence ID" value="MFD1936609.1"/>
    <property type="molecule type" value="Genomic_DNA"/>
</dbReference>
<feature type="region of interest" description="Disordered" evidence="1">
    <location>
        <begin position="67"/>
        <end position="86"/>
    </location>
</feature>
<sequence>MSISLACHQVRVMPFASHPVAYHKGTEVARHERLIAKRGSRLELDHYLEALVHKPGAPAGATALEQARQAGMRPLRDPVAPGRDED</sequence>
<reference evidence="3" key="1">
    <citation type="journal article" date="2019" name="Int. J. Syst. Evol. Microbiol.">
        <title>The Global Catalogue of Microorganisms (GCM) 10K type strain sequencing project: providing services to taxonomists for standard genome sequencing and annotation.</title>
        <authorList>
            <consortium name="The Broad Institute Genomics Platform"/>
            <consortium name="The Broad Institute Genome Sequencing Center for Infectious Disease"/>
            <person name="Wu L."/>
            <person name="Ma J."/>
        </authorList>
    </citation>
    <scope>NUCLEOTIDE SEQUENCE [LARGE SCALE GENOMIC DNA]</scope>
    <source>
        <strain evidence="3">ICMP 6774ER</strain>
    </source>
</reference>
<name>A0ABW4T5V5_9ACTN</name>
<accession>A0ABW4T5V5</accession>
<proteinExistence type="predicted"/>
<organism evidence="2 3">
    <name type="scientific">Nonomuraea mangrovi</name>
    <dbReference type="NCBI Taxonomy" id="2316207"/>
    <lineage>
        <taxon>Bacteria</taxon>
        <taxon>Bacillati</taxon>
        <taxon>Actinomycetota</taxon>
        <taxon>Actinomycetes</taxon>
        <taxon>Streptosporangiales</taxon>
        <taxon>Streptosporangiaceae</taxon>
        <taxon>Nonomuraea</taxon>
    </lineage>
</organism>
<gene>
    <name evidence="2" type="ORF">ACFSKW_34565</name>
</gene>